<evidence type="ECO:0000313" key="2">
    <source>
        <dbReference type="Proteomes" id="UP001472677"/>
    </source>
</evidence>
<organism evidence="1 2">
    <name type="scientific">Hibiscus sabdariffa</name>
    <name type="common">roselle</name>
    <dbReference type="NCBI Taxonomy" id="183260"/>
    <lineage>
        <taxon>Eukaryota</taxon>
        <taxon>Viridiplantae</taxon>
        <taxon>Streptophyta</taxon>
        <taxon>Embryophyta</taxon>
        <taxon>Tracheophyta</taxon>
        <taxon>Spermatophyta</taxon>
        <taxon>Magnoliopsida</taxon>
        <taxon>eudicotyledons</taxon>
        <taxon>Gunneridae</taxon>
        <taxon>Pentapetalae</taxon>
        <taxon>rosids</taxon>
        <taxon>malvids</taxon>
        <taxon>Malvales</taxon>
        <taxon>Malvaceae</taxon>
        <taxon>Malvoideae</taxon>
        <taxon>Hibiscus</taxon>
    </lineage>
</organism>
<dbReference type="Proteomes" id="UP001472677">
    <property type="component" value="Unassembled WGS sequence"/>
</dbReference>
<evidence type="ECO:0000313" key="1">
    <source>
        <dbReference type="EMBL" id="KAK8543221.1"/>
    </source>
</evidence>
<accession>A0ABR2DP51</accession>
<keyword evidence="2" id="KW-1185">Reference proteome</keyword>
<protein>
    <submittedName>
        <fullName evidence="1">Uncharacterized protein</fullName>
    </submittedName>
</protein>
<proteinExistence type="predicted"/>
<gene>
    <name evidence="1" type="ORF">V6N12_015784</name>
</gene>
<comment type="caution">
    <text evidence="1">The sequence shown here is derived from an EMBL/GenBank/DDBJ whole genome shotgun (WGS) entry which is preliminary data.</text>
</comment>
<name>A0ABR2DP51_9ROSI</name>
<dbReference type="EMBL" id="JBBPBM010000024">
    <property type="protein sequence ID" value="KAK8543221.1"/>
    <property type="molecule type" value="Genomic_DNA"/>
</dbReference>
<sequence>MEIEEFIEGLPTDAIKIKEKGEDDGKVRGPAPVIIRLEAGWLSFCYNKLAAIEQSHNKADTTFGLSFSGHDDSLASTNILRIPCSDLQPRPPPLRLGPDLVIRQTSRENDTYISLHCAPAMAGLPPSRSVGNNHVKTSN</sequence>
<reference evidence="1 2" key="1">
    <citation type="journal article" date="2024" name="G3 (Bethesda)">
        <title>Genome assembly of Hibiscus sabdariffa L. provides insights into metabolisms of medicinal natural products.</title>
        <authorList>
            <person name="Kim T."/>
        </authorList>
    </citation>
    <scope>NUCLEOTIDE SEQUENCE [LARGE SCALE GENOMIC DNA]</scope>
    <source>
        <strain evidence="1">TK-2024</strain>
        <tissue evidence="1">Old leaves</tissue>
    </source>
</reference>